<accession>E9I7X6</accession>
<feature type="non-terminal residue" evidence="2">
    <location>
        <position position="1"/>
    </location>
</feature>
<dbReference type="KEGG" id="dpx:DAPPUDRAFT_126310"/>
<dbReference type="EMBL" id="GL737576">
    <property type="protein sequence ID" value="EFX59904.1"/>
    <property type="molecule type" value="Genomic_DNA"/>
</dbReference>
<gene>
    <name evidence="2" type="ORF">DAPPUDRAFT_126310</name>
</gene>
<evidence type="ECO:0000256" key="1">
    <source>
        <dbReference type="SAM" id="MobiDB-lite"/>
    </source>
</evidence>
<reference evidence="2 3" key="1">
    <citation type="journal article" date="2011" name="Science">
        <title>The ecoresponsive genome of Daphnia pulex.</title>
        <authorList>
            <person name="Colbourne J.K."/>
            <person name="Pfrender M.E."/>
            <person name="Gilbert D."/>
            <person name="Thomas W.K."/>
            <person name="Tucker A."/>
            <person name="Oakley T.H."/>
            <person name="Tokishita S."/>
            <person name="Aerts A."/>
            <person name="Arnold G.J."/>
            <person name="Basu M.K."/>
            <person name="Bauer D.J."/>
            <person name="Caceres C.E."/>
            <person name="Carmel L."/>
            <person name="Casola C."/>
            <person name="Choi J.H."/>
            <person name="Detter J.C."/>
            <person name="Dong Q."/>
            <person name="Dusheyko S."/>
            <person name="Eads B.D."/>
            <person name="Frohlich T."/>
            <person name="Geiler-Samerotte K.A."/>
            <person name="Gerlach D."/>
            <person name="Hatcher P."/>
            <person name="Jogdeo S."/>
            <person name="Krijgsveld J."/>
            <person name="Kriventseva E.V."/>
            <person name="Kultz D."/>
            <person name="Laforsch C."/>
            <person name="Lindquist E."/>
            <person name="Lopez J."/>
            <person name="Manak J.R."/>
            <person name="Muller J."/>
            <person name="Pangilinan J."/>
            <person name="Patwardhan R.P."/>
            <person name="Pitluck S."/>
            <person name="Pritham E.J."/>
            <person name="Rechtsteiner A."/>
            <person name="Rho M."/>
            <person name="Rogozin I.B."/>
            <person name="Sakarya O."/>
            <person name="Salamov A."/>
            <person name="Schaack S."/>
            <person name="Shapiro H."/>
            <person name="Shiga Y."/>
            <person name="Skalitzky C."/>
            <person name="Smith Z."/>
            <person name="Souvorov A."/>
            <person name="Sung W."/>
            <person name="Tang Z."/>
            <person name="Tsuchiya D."/>
            <person name="Tu H."/>
            <person name="Vos H."/>
            <person name="Wang M."/>
            <person name="Wolf Y.I."/>
            <person name="Yamagata H."/>
            <person name="Yamada T."/>
            <person name="Ye Y."/>
            <person name="Shaw J.R."/>
            <person name="Andrews J."/>
            <person name="Crease T.J."/>
            <person name="Tang H."/>
            <person name="Lucas S.M."/>
            <person name="Robertson H.M."/>
            <person name="Bork P."/>
            <person name="Koonin E.V."/>
            <person name="Zdobnov E.M."/>
            <person name="Grigoriev I.V."/>
            <person name="Lynch M."/>
            <person name="Boore J.L."/>
        </authorList>
    </citation>
    <scope>NUCLEOTIDE SEQUENCE [LARGE SCALE GENOMIC DNA]</scope>
</reference>
<dbReference type="HOGENOM" id="CLU_1399463_0_0_1"/>
<proteinExistence type="predicted"/>
<protein>
    <submittedName>
        <fullName evidence="2">Uncharacterized protein</fullName>
    </submittedName>
</protein>
<sequence length="195" mass="21353">MHKKTGPAAAAAGQLGGLPGWSNVHALQVSGQGRQHGWQQRQSKQRQKKYTSSVRHSALWWHVITKMHGHREAAVQVALGHQEDAAHATQHGQQYIYAKYGCYSAHDALPLPGDAAAEDAYLYSQHAHDVVTYTCAQQQQQQQHTLRPLAYTQGAVPAASSSWTMVQCCSVITLPAEIGFQLQAAAVQIKAHLFK</sequence>
<evidence type="ECO:0000313" key="2">
    <source>
        <dbReference type="EMBL" id="EFX59904.1"/>
    </source>
</evidence>
<name>E9I7X6_DAPPU</name>
<dbReference type="AlphaFoldDB" id="E9I7X6"/>
<keyword evidence="3" id="KW-1185">Reference proteome</keyword>
<dbReference type="Proteomes" id="UP000000305">
    <property type="component" value="Unassembled WGS sequence"/>
</dbReference>
<feature type="compositionally biased region" description="Low complexity" evidence="1">
    <location>
        <begin position="31"/>
        <end position="42"/>
    </location>
</feature>
<evidence type="ECO:0000313" key="3">
    <source>
        <dbReference type="Proteomes" id="UP000000305"/>
    </source>
</evidence>
<dbReference type="InParanoid" id="E9I7X6"/>
<organism evidence="2 3">
    <name type="scientific">Daphnia pulex</name>
    <name type="common">Water flea</name>
    <dbReference type="NCBI Taxonomy" id="6669"/>
    <lineage>
        <taxon>Eukaryota</taxon>
        <taxon>Metazoa</taxon>
        <taxon>Ecdysozoa</taxon>
        <taxon>Arthropoda</taxon>
        <taxon>Crustacea</taxon>
        <taxon>Branchiopoda</taxon>
        <taxon>Diplostraca</taxon>
        <taxon>Cladocera</taxon>
        <taxon>Anomopoda</taxon>
        <taxon>Daphniidae</taxon>
        <taxon>Daphnia</taxon>
    </lineage>
</organism>
<feature type="region of interest" description="Disordered" evidence="1">
    <location>
        <begin position="30"/>
        <end position="51"/>
    </location>
</feature>